<dbReference type="EMBL" id="WCGB01000011">
    <property type="protein sequence ID" value="NRN91281.1"/>
    <property type="molecule type" value="Genomic_DNA"/>
</dbReference>
<feature type="region of interest" description="Disordered" evidence="7">
    <location>
        <begin position="1"/>
        <end position="24"/>
    </location>
</feature>
<feature type="compositionally biased region" description="Basic and acidic residues" evidence="7">
    <location>
        <begin position="1"/>
        <end position="10"/>
    </location>
</feature>
<keyword evidence="2" id="KW-0255">Endonuclease</keyword>
<accession>A0A9Q5GA24</accession>
<dbReference type="Pfam" id="PF03852">
    <property type="entry name" value="Vsr"/>
    <property type="match status" value="1"/>
</dbReference>
<feature type="domain" description="DUF559" evidence="8">
    <location>
        <begin position="96"/>
        <end position="135"/>
    </location>
</feature>
<evidence type="ECO:0000256" key="4">
    <source>
        <dbReference type="ARBA" id="ARBA00022801"/>
    </source>
</evidence>
<name>A0A9Q5GA24_LACHE</name>
<evidence type="ECO:0000256" key="1">
    <source>
        <dbReference type="ARBA" id="ARBA00022722"/>
    </source>
</evidence>
<dbReference type="NCBIfam" id="TIGR00632">
    <property type="entry name" value="vsr"/>
    <property type="match status" value="1"/>
</dbReference>
<dbReference type="GO" id="GO:0006298">
    <property type="term" value="P:mismatch repair"/>
    <property type="evidence" value="ECO:0007669"/>
    <property type="project" value="InterPro"/>
</dbReference>
<dbReference type="Pfam" id="PF04480">
    <property type="entry name" value="DUF559"/>
    <property type="match status" value="1"/>
</dbReference>
<keyword evidence="5" id="KW-0234">DNA repair</keyword>
<evidence type="ECO:0000256" key="7">
    <source>
        <dbReference type="SAM" id="MobiDB-lite"/>
    </source>
</evidence>
<protein>
    <submittedName>
        <fullName evidence="9">Very short patch repair protein</fullName>
    </submittedName>
</protein>
<dbReference type="SUPFAM" id="SSF52980">
    <property type="entry name" value="Restriction endonuclease-like"/>
    <property type="match status" value="1"/>
</dbReference>
<keyword evidence="4" id="KW-0378">Hydrolase</keyword>
<evidence type="ECO:0000256" key="5">
    <source>
        <dbReference type="ARBA" id="ARBA00023204"/>
    </source>
</evidence>
<dbReference type="GO" id="GO:0004519">
    <property type="term" value="F:endonuclease activity"/>
    <property type="evidence" value="ECO:0007669"/>
    <property type="project" value="UniProtKB-KW"/>
</dbReference>
<comment type="similarity">
    <text evidence="6">Belongs to the Vsr family.</text>
</comment>
<evidence type="ECO:0000313" key="9">
    <source>
        <dbReference type="EMBL" id="NRN91281.1"/>
    </source>
</evidence>
<evidence type="ECO:0000313" key="10">
    <source>
        <dbReference type="Proteomes" id="UP000601587"/>
    </source>
</evidence>
<dbReference type="GO" id="GO:0016787">
    <property type="term" value="F:hydrolase activity"/>
    <property type="evidence" value="ECO:0007669"/>
    <property type="project" value="UniProtKB-KW"/>
</dbReference>
<comment type="caution">
    <text evidence="9">The sequence shown here is derived from an EMBL/GenBank/DDBJ whole genome shotgun (WGS) entry which is preliminary data.</text>
</comment>
<evidence type="ECO:0000256" key="3">
    <source>
        <dbReference type="ARBA" id="ARBA00022763"/>
    </source>
</evidence>
<evidence type="ECO:0000256" key="6">
    <source>
        <dbReference type="ARBA" id="ARBA00029466"/>
    </source>
</evidence>
<evidence type="ECO:0000256" key="2">
    <source>
        <dbReference type="ARBA" id="ARBA00022759"/>
    </source>
</evidence>
<evidence type="ECO:0000259" key="8">
    <source>
        <dbReference type="Pfam" id="PF04480"/>
    </source>
</evidence>
<dbReference type="InterPro" id="IPR007569">
    <property type="entry name" value="DUF559"/>
</dbReference>
<organism evidence="9 10">
    <name type="scientific">Lactobacillus helveticus</name>
    <name type="common">Lactobacillus suntoryeus</name>
    <dbReference type="NCBI Taxonomy" id="1587"/>
    <lineage>
        <taxon>Bacteria</taxon>
        <taxon>Bacillati</taxon>
        <taxon>Bacillota</taxon>
        <taxon>Bacilli</taxon>
        <taxon>Lactobacillales</taxon>
        <taxon>Lactobacillaceae</taxon>
        <taxon>Lactobacillus</taxon>
    </lineage>
</organism>
<keyword evidence="3" id="KW-0227">DNA damage</keyword>
<dbReference type="AlphaFoldDB" id="A0A9Q5GA24"/>
<dbReference type="InterPro" id="IPR011335">
    <property type="entry name" value="Restrct_endonuc-II-like"/>
</dbReference>
<dbReference type="InterPro" id="IPR004603">
    <property type="entry name" value="DNA_mismatch_endonuc_vsr"/>
</dbReference>
<dbReference type="RefSeq" id="WP_060471364.1">
    <property type="nucleotide sequence ID" value="NZ_JAFIWI010000057.1"/>
</dbReference>
<sequence>MEYKFKSDPKTRKRMSKVHSKNGKDEQILAKKLWREGIRYRKNYKLLPGKPDIAITKYKIAVFIDGEFWHGYNWPDSKKYLHRNRDYWIKKIEYNIDHDQKVDDELKKMGWTVLRFWSRKVLKNPDYYCEIILWHCRDNED</sequence>
<dbReference type="Gene3D" id="3.40.960.10">
    <property type="entry name" value="VSR Endonuclease"/>
    <property type="match status" value="1"/>
</dbReference>
<proteinExistence type="inferred from homology"/>
<dbReference type="CDD" id="cd00221">
    <property type="entry name" value="Vsr"/>
    <property type="match status" value="1"/>
</dbReference>
<feature type="compositionally biased region" description="Basic residues" evidence="7">
    <location>
        <begin position="11"/>
        <end position="21"/>
    </location>
</feature>
<reference evidence="9" key="1">
    <citation type="submission" date="2019-09" db="EMBL/GenBank/DDBJ databases">
        <title>Comparative genomic analysis of Lactobacillus helveticus.</title>
        <authorList>
            <person name="Zhang H."/>
            <person name="Chen Y."/>
            <person name="Zhong Z."/>
        </authorList>
    </citation>
    <scope>NUCLEOTIDE SEQUENCE</scope>
    <source>
        <strain evidence="9">IMAU50013</strain>
    </source>
</reference>
<dbReference type="Proteomes" id="UP000601587">
    <property type="component" value="Unassembled WGS sequence"/>
</dbReference>
<gene>
    <name evidence="9" type="ORF">IMAU50013_00808</name>
</gene>
<keyword evidence="1" id="KW-0540">Nuclease</keyword>